<evidence type="ECO:0000313" key="4">
    <source>
        <dbReference type="Proteomes" id="UP000078486"/>
    </source>
</evidence>
<sequence>MANKSYEMVQFKDVLPIIIESYYKDFPYARNKKIPVSISVSLPGNAYDAFTKDPSWMQRAQQKISEGIKKWLRLANEAAKNGAGKFSEDQREAKYYLFLGKEMESMKKTFENAAQKECVNIIKEYKKEQDNLEEYRIKAAAKIAVSGVSTACSAVLAVLTGGAAAPLFIIATCRSAAGIAQECIKLASTVDTTAKYVKGELKILSAFMLDSNYKLFEAREKFLKYENEQEETNAKYEQLKSRILELQQRIGKAGKTKEQDAKNKQKLEAARKDMDANSKERAALEKKMATLKKEQEKIEKSVNAPKGLFRKIFKSGRKSATELGLGALSGVVGLETPSLANCKSHIELHDTNIGKVSGLSHKLSTSLYGAMDKQKETLSASATAFATAKNNIKAKFAEILKNNPGNAAKITTALGTALKQLDKAQKNYEAAIKKAEGMLNTLINDIIAANEKVDESKELNAKFRQAIELLHKGVPNALDYTATVVSLGTGLALGFGAGLGSGAAEIAATIGDATQGLVAELGAIVIDEIG</sequence>
<organism evidence="3 4">
    <name type="scientific">Termitidicoccus mucosus</name>
    <dbReference type="NCBI Taxonomy" id="1184151"/>
    <lineage>
        <taxon>Bacteria</taxon>
        <taxon>Pseudomonadati</taxon>
        <taxon>Verrucomicrobiota</taxon>
        <taxon>Opitutia</taxon>
        <taxon>Opitutales</taxon>
        <taxon>Opitutaceae</taxon>
        <taxon>Termitidicoccus</taxon>
    </lineage>
</organism>
<dbReference type="RefSeq" id="WP_068769545.1">
    <property type="nucleotide sequence ID" value="NZ_CP109796.1"/>
</dbReference>
<keyword evidence="4" id="KW-1185">Reference proteome</keyword>
<feature type="compositionally biased region" description="Basic and acidic residues" evidence="2">
    <location>
        <begin position="255"/>
        <end position="278"/>
    </location>
</feature>
<accession>A0A178IN40</accession>
<proteinExistence type="predicted"/>
<gene>
    <name evidence="3" type="ORF">AW736_07430</name>
</gene>
<dbReference type="Proteomes" id="UP000078486">
    <property type="component" value="Unassembled WGS sequence"/>
</dbReference>
<reference evidence="3 4" key="1">
    <citation type="submission" date="2016-01" db="EMBL/GenBank/DDBJ databases">
        <title>High potential of lignocellulose degradation of a new Verrucomicrobia species.</title>
        <authorList>
            <person name="Wang Y."/>
            <person name="Shi Y."/>
            <person name="Qiu Z."/>
            <person name="Liu S."/>
            <person name="Yang H."/>
        </authorList>
    </citation>
    <scope>NUCLEOTIDE SEQUENCE [LARGE SCALE GENOMIC DNA]</scope>
    <source>
        <strain evidence="3 4">TSB47</strain>
    </source>
</reference>
<evidence type="ECO:0000256" key="1">
    <source>
        <dbReference type="SAM" id="Coils"/>
    </source>
</evidence>
<evidence type="ECO:0000313" key="3">
    <source>
        <dbReference type="EMBL" id="OAM90615.1"/>
    </source>
</evidence>
<dbReference type="STRING" id="1184151.AW736_07430"/>
<protein>
    <submittedName>
        <fullName evidence="3">Uncharacterized protein</fullName>
    </submittedName>
</protein>
<comment type="caution">
    <text evidence="3">The sequence shown here is derived from an EMBL/GenBank/DDBJ whole genome shotgun (WGS) entry which is preliminary data.</text>
</comment>
<evidence type="ECO:0000256" key="2">
    <source>
        <dbReference type="SAM" id="MobiDB-lite"/>
    </source>
</evidence>
<dbReference type="OrthoDB" id="9818493at2"/>
<feature type="region of interest" description="Disordered" evidence="2">
    <location>
        <begin position="254"/>
        <end position="278"/>
    </location>
</feature>
<keyword evidence="1" id="KW-0175">Coiled coil</keyword>
<name>A0A178IN40_9BACT</name>
<dbReference type="EMBL" id="LRRQ01000054">
    <property type="protein sequence ID" value="OAM90615.1"/>
    <property type="molecule type" value="Genomic_DNA"/>
</dbReference>
<dbReference type="AlphaFoldDB" id="A0A178IN40"/>
<feature type="coiled-coil region" evidence="1">
    <location>
        <begin position="414"/>
        <end position="459"/>
    </location>
</feature>